<feature type="region of interest" description="Disordered" evidence="1">
    <location>
        <begin position="4372"/>
        <end position="4392"/>
    </location>
</feature>
<feature type="domain" description="DUF5801" evidence="2">
    <location>
        <begin position="2552"/>
        <end position="2695"/>
    </location>
</feature>
<proteinExistence type="predicted"/>
<dbReference type="Pfam" id="PF00353">
    <property type="entry name" value="HemolysinCabind"/>
    <property type="match status" value="3"/>
</dbReference>
<organism evidence="3">
    <name type="scientific">Acinetobacter junii</name>
    <dbReference type="NCBI Taxonomy" id="40215"/>
    <lineage>
        <taxon>Bacteria</taxon>
        <taxon>Pseudomonadati</taxon>
        <taxon>Pseudomonadota</taxon>
        <taxon>Gammaproteobacteria</taxon>
        <taxon>Moraxellales</taxon>
        <taxon>Moraxellaceae</taxon>
        <taxon>Acinetobacter</taxon>
    </lineage>
</organism>
<feature type="domain" description="DUF5801" evidence="2">
    <location>
        <begin position="2716"/>
        <end position="2859"/>
    </location>
</feature>
<feature type="domain" description="DUF5801" evidence="2">
    <location>
        <begin position="1067"/>
        <end position="1211"/>
    </location>
</feature>
<dbReference type="PROSITE" id="PS00330">
    <property type="entry name" value="HEMOLYSIN_CALCIUM"/>
    <property type="match status" value="2"/>
</dbReference>
<dbReference type="InterPro" id="IPR001343">
    <property type="entry name" value="Hemolysn_Ca-bd"/>
</dbReference>
<feature type="domain" description="DUF5801" evidence="2">
    <location>
        <begin position="737"/>
        <end position="881"/>
    </location>
</feature>
<evidence type="ECO:0000256" key="1">
    <source>
        <dbReference type="SAM" id="MobiDB-lite"/>
    </source>
</evidence>
<feature type="domain" description="DUF5801" evidence="2">
    <location>
        <begin position="902"/>
        <end position="1046"/>
    </location>
</feature>
<gene>
    <name evidence="3" type="ORF">EGT69_004900</name>
</gene>
<evidence type="ECO:0000313" key="3">
    <source>
        <dbReference type="EMBL" id="QXR28648.1"/>
    </source>
</evidence>
<feature type="domain" description="DUF5801" evidence="2">
    <location>
        <begin position="1562"/>
        <end position="1708"/>
    </location>
</feature>
<sequence>MNTKVKVISVDGDVWRFSNTNKKLILKKGAKLQAKDVLHLSEESNVVLQLSNGRVVEIHGKDLINNDGNFSLNSLLVESNSDIDKIVNFAKSFQQMNESEQQNDVVRLDDGRVFKKEGKDYVEIAGESFEGDPDVTQGGHRFVQLTRAGETSVADGIKPLMLNRVVDNIPPLGIEYPASLSVIKPFEHGLGGGSWMPLSVSTLTGNTPPVAVNDSYTTPHNTPVTLSPLQGDTDPENDALSIISINGVTLTPGTAQSIPVTNGVVTVAADGTITFTPNTGFVGQVSFPYTISDEHGGSSTATETITITNTAPAAVNDNYTTPHNTPVTLSPLQGDTDPENDVLSIISINGVTLTPGTAQSIPVTNGVVTVAADGTITFTPNTGFVGQVSFPYTISDEHGGSSTATETITITNTPPELTSGSARVSEEGLVGGLADSNGDDLTNSRTFNGSLVGADVDSDAVLTYAFTGVPSDVLTSNGVAVVWTLDTATNTVTGTAGALTIITVVLDSATGDYTVTLDGAVDHADNSVEDILDFTIPTSVTDNHGATAASTLNVIVEDDGPSVSVGSTAATLTVDETAYGVDATASYSDAFTHAFGADTAAVTNSLVYSLSTTVGSDSGLVDTVTGENIYLFQDVNGDIIGLVGAAGVADPAGAEAFRVSVDATNADVTLNQSRAIVHADTADHNDASALISSAITLTATATDKDGDTASADLDIEGTLSFRDDAPSVSTNTVSTVLEVDETVLTSNDSENFASAFTVNYGADGAGSTVYSLGVSSAGEDSLLDDVASGNSIYLYENAGVIYGQVNNTTGIYDASGINAFTLTVNSATGDVTLDQIRAITHPTGGNASPDELVRIAAGTVSLTATVTDKDNDTASTSIDLGVKVGFRDDAPSVSTNTVSTVLEVDETVLTSNDSENFASAFTVNYGADGAGSTVYSLGVSSAGEDSLLDDVASGNSIYLYENAGVIYGQVNNTTGIYDASGINAFTLTVNSATGDVTLDQIRAITHPTGGNASPDELVRIAAGTVSLTATVTDKDNDTASTSIDLGVKVGFRDDAPVVTTNTVSTALEVDETVLTTDDSANFASAFTVNYGADGAGSTVYSLGVSSAGEDSLLDDVASGNSIYLYENAGVIYGQVNNTTGIYDASGINAFTLTVNSATGDVTLDQIRAITHPTGGNASPDELVRIAAGTVSLTATVTDKDNDTASTSIDLGVKVGFRDDAPSVSTNTVSTVLEVDETVLTSNDSENFASAFTVNYGADGAGSTVYSLGVSSAGEDSLLDDVASGNSIYLYENAGVIYGQVNNTTGIYDASGINAFTLTVNSATGDVTLDQIRAITHPTGGNASPDELVRIAAGTVSLTATVTDKDNDTASTSIDLGVKVGFRDDAPSVSTNTVSTVLEVDETVLTSNDSENFASAFTVNYGADGAGSTVYSLGVSSAGEDSLLDDVASGNSIYLYENAGVIYGQVNNTTGIYDASGINAFTLTVNSATGDVTLDQIRAITHPTGGNASPDELVRIAAGTVSLTATVTDKDNDTASTSIDLGVKVGFRDDAPSVSTNTVSTVLEVDETVLTSNDSENFASAFTVNYGADGAATTNALVYSLGVKATGVDSGVVDTATGEKVYLYLESGVVVGRVGNAGSADASGAKAFEIRVDSATAEVGLDQIRSLVHPTGGTASPNELITLTTDTVTLTATATDKDGDVHSAFINLGDKVGFRDDAPVVTTNTVGTALEVDETFLTTDDSENFASAFSVNYGADGAGSTAYSLGVKATGVDSGVVDTATGQRVYLYLEGGIVVGRVGVGGSASSTGLKAFEIRVDSATAEVGLDQIRSLVHPTGGTASPNELITLTTDTVTLTATATDKDGDVHSAFINLGDKVGFRDDAPVVTTNTVITALEVDETFLTTDDSENFASAFSVNYGADGAGSTAYSLGVKATGVDSGVVDTATGEKVYLYLESGVVVGRVGNAGSADASGAKAFEIRIDSATAEVGLDQIRSLVHPTGGTASPNELITLTTDTVTLTATATDKDGDVHSGFINLGDKVGFRDDAPVVTTNTVSTALEVDETVLTTDDSANFASAFTVNYGADGAATTNALVYSLGVKATGVDSGVVDTATGEKVYLYLESGVVVGRVGNAGSADASGAKAFEIGVDSATAEVTLDQIRSLVHPAGGTTSPNELITLTTDTVTLTATATDKDGDVHSAFINLGNKVGFRDDAPVVTTNTVSTALEVDETVLTTDDSENFASAFSVNYGADGAGSTAYSLGVKATGVDSGVVDTATGQRVYLYLEGGIVVGRVGVGGSASSTGLKAFEIRVDSATAEVGLDQIRSLVHPTGGATSPNELITLTTDTVTLTATATDKDGDVHSAFINLGDKVGFRDDAPVVTTNTVGTALEVDETFLTTDDSENFASAFSVNYGADGAGSTAYSLGVKATGVDSGVVDTATGQRVYLYLEGGIVVGRVGVGGSASSTGLKAFEIRVDSATAEVGLDQIRSLVHPTGGTASPNELITLTTDTVTLTATATDKDGDVHSAFINLGDKVGFRDDAPVVTTNTVGTALEVDETFLTTDDSENFASAFSVNYGADGAGSTAYSLGVKATGVDSGVVDTATGQRVYLYLEGGIVVGRVGVGGSASSTGLKAFEIRVDSATAEVGLDQIRSLVHPTGGTASPNELITLTTDTVTLTATATDKDGDVHSAFINLGDKVGFRDDAPVVTTNTVITALEVDETFLTTDDSENFASAFSVNYGADGAGSTAYSLGVKATGVDSGVVDTATGQRVYLYLEGGIVVGRVGVGGSASSTGLKAFEIRVDSATAEVGLDQIRSLVHPTGGTASPNELITLTTDTVTLTATATDKDGDVHSAFINLGDKVGFRDDAPVVTTNTVGTALEVDETFLTTDDSENFASAFSVNYGADGAGSTAYSLGVKATGVDSGVVDTATGQRVYLYLEGGIVVGRVGVGGSASSTGLKAFEIRVDSATAEVGLDQIRSLVHPTGGTASPNELITLTTDTVTLTATATDKDGDVHSAFINLGDKVGFRDDAPVVTTNTVITALEVDETFLTTDDSENFASAFSVNYGADGAGSTAYSLGVKATGVDSGVVDTATGQRVYLYLEGGIVVGRVGVGGSASSTGLKAFEIRVDSATAEVGLDQIRSLVHPTGGATSPNELITLTTDTVTLTATATDKDGDVHSAFINLGDKVGFRDDAPVVTTNTVGTALEVDETFLTTDDSENFASAFSVNYGADGAGSTAYSLGVKATGVDSGVVDTATGQRVYLYLEGGIVVGRVGVGGSASSTGLKAFEIRVDSATAEVGLDQIRSLVHPTGGTASPNELITLTTDTVTLTATATDKDGDVHSAFINLGDKVGFRDDAPVVTTNTVGTALEVDETFLTTDDSENFASAFSVNYGADGAGSTAYSLGVKATGVDSGVVDTATGQRVYLYLEGGIVVGRVGVGGSASSTGLKAFEIRVDSATAEVGLDQIRSLVHPTGGATSPNELITLTTDTVTLTATATDKDGDVHSAFINLGDKVGFRDDAPVVTTNTVGTALEVDETFLTTDDSENFASAFSVNYGADGAGSTAYSLGVKATGVDSGVVDTATGQRVYLYLEGGIVVGRVGVGGSASSTGLKAFEIRVDSATAEVGLDQIRSLVHPTGGATSPNELITLTTDTVTLTATATDKDGDVHSAFINLGDKVGFRDDAPTITAGSTLGIIAVDESALATGALPATDPDGMGPFNAAATNKLQGFATNAFTTNYGADGAGSIVKTLQVSTTGVSSGLRDTETGNLIYLYKVANDVVGRVGNVSSANSAGAEAFRIALSGDDVTLTQSRSIRHANPADPDELATPATIANAAIRLQGVIADKDGDTATHSINIGDRFKFLDDGPTFTSSTTAILDERYLPLGSNPNPLELTKTGTLNLNFGADKNSGSVADVKFTQATIDNLENNWDNIVANGGTGPANNENLVFVLSVDGHTITATDGAGGATVFTIVLDNINPWAYTAGYTFTLSKALEHNSLSSINIPFNSLSIIDGDGDTTVGNIVVTVIDDAPDTSIPVNVIVYEDLYIPPSGTVYSNTFNTNADATAANTAINGPLVANNTQVSVNGGAAFDIVSAAEALAGVKAYETEYGYAKVNANGTITYYPKEDFSGTDSFTYTTTTDDGTPKTYHVNVNVLPVSNDKPVFAGGTVEVVEDHTIALGLTAPTIKDNTDHDVTGITGIVTNVDNPERLGAITLTLSGAGAAANLANTNTGAVLTKGNGGALVKVGSTYSFVIVDGMGNVDYNYHHAGIVTGDANINYVTVAEYEAILAVPGAHRHENFAVAIQNTSYEVYPAGHAQAGQIRTDVWGSGTTNSPSNSDDVLGQGATRIETIQVNVQADTDDAHLNFDGSVTSGTTTQRTGNIENSGDANKANYQVVYANLDPTHDPDAVLNPTATVTMFEDRILNLADILQAGFADVDGSEVRSITISNPAGNATIYISYNGATAVTIAGGASRIFTIANQQDADSFEKFSIYTPDHFSGELNGIGITINAQDKDGDGWSGANVGANGITEADTHDATPAVNNNTVILNLHIKPGAGDLAALTATTTAEDTPVAFLAKVAVTDTTGGNEVINSVGFTVPTDWKLLDPTGYTLHGGYAATNTGSGWWIDGTGNIAAGTGAFTIHFNNGTGTVLTEAQREEVLDLFQLQPPAHSSQDLTGGNRIVLTVQTTDTNVTGSDTATRILQQQINVTATPEQLQLTGNVTVTGSTTDYYATAADNPANWTAMNTDAAAINTNGDSYAGTADLQMNGNFHYTTHAVEDTWFDLATNGFDFKTPWFNEDGTGSGAGNGNAEQTFAILNAYVVVRDAGGVITGLTPLTNASFQYKNAGGTVVASGTNGIAVPVANLDKVEFQSPNGFSGEVWIKVQARTIDTDANGGTTAPVDSGVAWLKNVIVEPLPDAVTLQVKQRIVMDEDTSQKLYIRTQTSDQDGSETFNVEIRGIPTGGKLEFNGHVYDTADAGSWASGGHTLTNNGDGTFTLRLNNLSQGVIEPIYTPPLHSNTNGVDTTFTVYAESVDHLYINGQPPIDTAPLPISSNQTIKISVIGVPDAPILNITDKQRWIENNLDEHDGGVNTASAGGANLVDLSNFINPVTGIVHGESTYPTDSSETITLRITNMPADFDLVDAAGGPIITLGGGNGASRVWVLTTADLATAKIKLPVNYSGTVKFDVAPVVTENDGRATIFAKQNIEFYVTPSPEATLHLTSDVWEDVDNGTYGHNGELGRIDLIANTTVNGDTINETIYAVRFSKADLDAKGVTLYSDAAGTTPLVEVGGYYTVTGVTNVQSIYVRGPANFSGNIPISVDYIVADSTNDGTLGVNQTIYTGGGTSADWVSPTGHQTINHTLNFRPVTDDVDLTIPSITSTGTVAGNHATLTTSGSVTVNLGMTKLPDANAGNAIDHDSSEHMNYLLITNVPDGVAVVGGVLTGDGQWIYPNSSAFNGALSDSIQFSVSHYADSLTNHPITITAITQDGTAGIKEDSEIWRLTTDFGPGGPATILPTITLTPLHPDEVEDTNFPLSDAVSAVIDFTGVNNGSAPYDMTITVRMPADDTTVFSGMNYIIVTEGGVPVKLWTKTVQVTNATAQSVLNAELANIMTDPDNHANSNTNNQGGQHMYPLDITVAFYSGGATSEDRVTSNVDLAPVTDPATLNIDATATDEGGIVPISINVTSTGGADENGDWTIIGGNLYLQLAGTVIDGQLQDSLGNPLAQVIDPAGLPPGTYYVVTGVAPNTPFNLQYAIDQNGTAEYQHGSFQLNGWVINQENGSTPLVSNGSDNIVINQVNTPPEVTIVATKPEHDGTGANAVGSVQLNITLDLDPHAVDPHEQIYSAFIKDLPSGFTVYVGASEGTAVLANNAGEGIWSIPTPGGVLPTYISIKPPAYWSGTLEDLKLVLMSGEVSPATATEVNFDLVVTPVADGIADFKPTYSFNQTGNPLTTLNLNIGMWDSERVNNAAYDENAELTRLQLTGIPNGLNTVFLANGAMIDPSRISLSGATLTIVGLTQAELDNLQILHSPTAGKISITATAQTYEVNALGVEVHTSAAWTPAASAFDLQVTGTAPVNGTSGNDTMNGTAGNDILNGLAGNDILNGNNGNDVLNGGDGDDTLNGGASNDYLIGGIDNDILNGDAGNDMLMGGAGNDTLNGGADNDILQGGTGSDSLTGGTGSDTFVWGANDIGLFATPDTDTITDFNLLGDKIDATALLTALGWNGNDATLSQFVSASGTTINIHDTANTKSVNIVVTGQSFADFEDMISKINFQT</sequence>
<reference evidence="3" key="1">
    <citation type="journal article" date="2019" name="Nat. Commun.">
        <title>Spatiotemporal dynamics of multidrug resistant bacteria on intensive care unit surfaces.</title>
        <authorList>
            <person name="D'Souza A.W."/>
            <person name="Potter R.F."/>
            <person name="Wallace M."/>
            <person name="Shupe A."/>
            <person name="Patel S."/>
            <person name="Sun X."/>
            <person name="Gul D."/>
            <person name="Kwon J.H."/>
            <person name="Andleeb S."/>
            <person name="Burnham C.D."/>
            <person name="Dantas G."/>
        </authorList>
    </citation>
    <scope>NUCLEOTIDE SEQUENCE</scope>
    <source>
        <strain evidence="3">AJ_351</strain>
    </source>
</reference>
<feature type="domain" description="DUF5801" evidence="2">
    <location>
        <begin position="1893"/>
        <end position="2036"/>
    </location>
</feature>
<feature type="domain" description="DUF5801" evidence="2">
    <location>
        <begin position="1232"/>
        <end position="1376"/>
    </location>
</feature>
<feature type="region of interest" description="Disordered" evidence="1">
    <location>
        <begin position="398"/>
        <end position="423"/>
    </location>
</feature>
<dbReference type="Pfam" id="PF17963">
    <property type="entry name" value="Big_9"/>
    <property type="match status" value="3"/>
</dbReference>
<dbReference type="EMBL" id="CP078018">
    <property type="protein sequence ID" value="QXR28648.1"/>
    <property type="molecule type" value="Genomic_DNA"/>
</dbReference>
<feature type="domain" description="DUF5801" evidence="2">
    <location>
        <begin position="1397"/>
        <end position="1541"/>
    </location>
</feature>
<evidence type="ECO:0000259" key="2">
    <source>
        <dbReference type="Pfam" id="PF19116"/>
    </source>
</evidence>
<feature type="domain" description="DUF5801" evidence="2">
    <location>
        <begin position="3372"/>
        <end position="3515"/>
    </location>
</feature>
<dbReference type="InterPro" id="IPR043824">
    <property type="entry name" value="DUF5801"/>
</dbReference>
<dbReference type="GO" id="GO:0005509">
    <property type="term" value="F:calcium ion binding"/>
    <property type="evidence" value="ECO:0007669"/>
    <property type="project" value="InterPro"/>
</dbReference>
<feature type="compositionally biased region" description="Polar residues" evidence="1">
    <location>
        <begin position="4374"/>
        <end position="4392"/>
    </location>
</feature>
<dbReference type="InterPro" id="IPR018511">
    <property type="entry name" value="Hemolysin-typ_Ca-bd_CS"/>
</dbReference>
<reference evidence="3" key="2">
    <citation type="submission" date="2021-06" db="EMBL/GenBank/DDBJ databases">
        <authorList>
            <person name="Diorio-Toth L."/>
        </authorList>
    </citation>
    <scope>NUCLEOTIDE SEQUENCE</scope>
    <source>
        <strain evidence="3">AJ_351</strain>
    </source>
</reference>
<feature type="domain" description="DUF5801" evidence="2">
    <location>
        <begin position="3536"/>
        <end position="3679"/>
    </location>
</feature>
<feature type="compositionally biased region" description="Low complexity" evidence="1">
    <location>
        <begin position="403"/>
        <end position="418"/>
    </location>
</feature>
<accession>A0A8F6R3V1</accession>
<name>A0A8F6R3V1_ACIJU</name>
<feature type="domain" description="DUF5801" evidence="2">
    <location>
        <begin position="571"/>
        <end position="715"/>
    </location>
</feature>
<feature type="domain" description="DUF5801" evidence="2">
    <location>
        <begin position="1729"/>
        <end position="1872"/>
    </location>
</feature>
<feature type="domain" description="DUF5801" evidence="2">
    <location>
        <begin position="3208"/>
        <end position="3351"/>
    </location>
</feature>
<feature type="domain" description="DUF5801" evidence="2">
    <location>
        <begin position="3044"/>
        <end position="3187"/>
    </location>
</feature>
<feature type="domain" description="DUF5801" evidence="2">
    <location>
        <begin position="2388"/>
        <end position="2531"/>
    </location>
</feature>
<dbReference type="Pfam" id="PF19116">
    <property type="entry name" value="DUF5801"/>
    <property type="match status" value="20"/>
</dbReference>
<feature type="domain" description="DUF5801" evidence="2">
    <location>
        <begin position="2880"/>
        <end position="3023"/>
    </location>
</feature>
<dbReference type="RefSeq" id="WP_219013506.1">
    <property type="nucleotide sequence ID" value="NZ_CP078018.1"/>
</dbReference>
<protein>
    <submittedName>
        <fullName evidence="3">Cadherin-like domain-containing protein</fullName>
    </submittedName>
</protein>
<dbReference type="Proteomes" id="UP000279359">
    <property type="component" value="Chromosome"/>
</dbReference>
<feature type="domain" description="DUF5801" evidence="2">
    <location>
        <begin position="2224"/>
        <end position="2367"/>
    </location>
</feature>
<feature type="domain" description="DUF5801" evidence="2">
    <location>
        <begin position="2057"/>
        <end position="2203"/>
    </location>
</feature>
<feature type="domain" description="DUF5801" evidence="2">
    <location>
        <begin position="3700"/>
        <end position="3862"/>
    </location>
</feature>